<accession>A0ABW4GEV7</accession>
<feature type="transmembrane region" description="Helical" evidence="1">
    <location>
        <begin position="179"/>
        <end position="198"/>
    </location>
</feature>
<sequence>MNVLERRYRRLLWAYPRAYREQHGDELLNTLMEAAAPGARRPAIREALPLLAGGFAAHARDARSRAPWWADGLHLGVLAVATTTYAMKVDVLPHLIRPIWTALAILLMVAITRGRLLLALPLATVAAFQAGGLLGRMGVPRFGPAYVEMSNVVPHVVIVAGLAVLVIGRRGKALPARSWLWLLIPVLCWTLQYVDFSFPEELPWLLFRSGVEVLALSAVLWATVAARDARWSLAAAIYMIPGLAYLAENLPAHGRKGFAYWGLLTLLVIASAVAARRARRRI</sequence>
<proteinExistence type="predicted"/>
<dbReference type="EMBL" id="JBHUCM010000026">
    <property type="protein sequence ID" value="MFD1541340.1"/>
    <property type="molecule type" value="Genomic_DNA"/>
</dbReference>
<evidence type="ECO:0000256" key="1">
    <source>
        <dbReference type="SAM" id="Phobius"/>
    </source>
</evidence>
<keyword evidence="1" id="KW-1133">Transmembrane helix</keyword>
<keyword evidence="1" id="KW-0472">Membrane</keyword>
<dbReference type="RefSeq" id="WP_219539171.1">
    <property type="nucleotide sequence ID" value="NZ_JAHKRM010000055.1"/>
</dbReference>
<feature type="transmembrane region" description="Helical" evidence="1">
    <location>
        <begin position="258"/>
        <end position="275"/>
    </location>
</feature>
<evidence type="ECO:0008006" key="4">
    <source>
        <dbReference type="Google" id="ProtNLM"/>
    </source>
</evidence>
<organism evidence="2 3">
    <name type="scientific">Nonomuraea guangzhouensis</name>
    <dbReference type="NCBI Taxonomy" id="1291555"/>
    <lineage>
        <taxon>Bacteria</taxon>
        <taxon>Bacillati</taxon>
        <taxon>Actinomycetota</taxon>
        <taxon>Actinomycetes</taxon>
        <taxon>Streptosporangiales</taxon>
        <taxon>Streptosporangiaceae</taxon>
        <taxon>Nonomuraea</taxon>
    </lineage>
</organism>
<keyword evidence="3" id="KW-1185">Reference proteome</keyword>
<feature type="transmembrane region" description="Helical" evidence="1">
    <location>
        <begin position="229"/>
        <end position="246"/>
    </location>
</feature>
<evidence type="ECO:0000313" key="2">
    <source>
        <dbReference type="EMBL" id="MFD1541340.1"/>
    </source>
</evidence>
<reference evidence="3" key="1">
    <citation type="journal article" date="2019" name="Int. J. Syst. Evol. Microbiol.">
        <title>The Global Catalogue of Microorganisms (GCM) 10K type strain sequencing project: providing services to taxonomists for standard genome sequencing and annotation.</title>
        <authorList>
            <consortium name="The Broad Institute Genomics Platform"/>
            <consortium name="The Broad Institute Genome Sequencing Center for Infectious Disease"/>
            <person name="Wu L."/>
            <person name="Ma J."/>
        </authorList>
    </citation>
    <scope>NUCLEOTIDE SEQUENCE [LARGE SCALE GENOMIC DNA]</scope>
    <source>
        <strain evidence="3">CGMCC 1.15399</strain>
    </source>
</reference>
<evidence type="ECO:0000313" key="3">
    <source>
        <dbReference type="Proteomes" id="UP001597097"/>
    </source>
</evidence>
<feature type="transmembrane region" description="Helical" evidence="1">
    <location>
        <begin position="145"/>
        <end position="167"/>
    </location>
</feature>
<gene>
    <name evidence="2" type="ORF">ACFSJ0_30100</name>
</gene>
<protein>
    <recommendedName>
        <fullName evidence="4">Integral membrane protein</fullName>
    </recommendedName>
</protein>
<dbReference type="Proteomes" id="UP001597097">
    <property type="component" value="Unassembled WGS sequence"/>
</dbReference>
<feature type="transmembrane region" description="Helical" evidence="1">
    <location>
        <begin position="118"/>
        <end position="139"/>
    </location>
</feature>
<name>A0ABW4GEV7_9ACTN</name>
<feature type="transmembrane region" description="Helical" evidence="1">
    <location>
        <begin position="204"/>
        <end position="222"/>
    </location>
</feature>
<comment type="caution">
    <text evidence="2">The sequence shown here is derived from an EMBL/GenBank/DDBJ whole genome shotgun (WGS) entry which is preliminary data.</text>
</comment>
<keyword evidence="1" id="KW-0812">Transmembrane</keyword>